<evidence type="ECO:0000259" key="2">
    <source>
        <dbReference type="PROSITE" id="PS50011"/>
    </source>
</evidence>
<keyword evidence="3" id="KW-1185">Reference proteome</keyword>
<dbReference type="InterPro" id="IPR011009">
    <property type="entry name" value="Kinase-like_dom_sf"/>
</dbReference>
<gene>
    <name evidence="4" type="primary">LOC125316064</name>
</gene>
<evidence type="ECO:0000256" key="1">
    <source>
        <dbReference type="SAM" id="MobiDB-lite"/>
    </source>
</evidence>
<evidence type="ECO:0000313" key="3">
    <source>
        <dbReference type="Proteomes" id="UP000827889"/>
    </source>
</evidence>
<dbReference type="RefSeq" id="XP_048139033.1">
    <property type="nucleotide sequence ID" value="XM_048283076.1"/>
</dbReference>
<evidence type="ECO:0000313" key="4">
    <source>
        <dbReference type="RefSeq" id="XP_048139033.1"/>
    </source>
</evidence>
<dbReference type="InterPro" id="IPR000719">
    <property type="entry name" value="Prot_kinase_dom"/>
</dbReference>
<proteinExistence type="predicted"/>
<dbReference type="Gene3D" id="1.10.510.10">
    <property type="entry name" value="Transferase(Phosphotransferase) domain 1"/>
    <property type="match status" value="1"/>
</dbReference>
<dbReference type="InterPro" id="IPR044576">
    <property type="entry name" value="At4g25390-like"/>
</dbReference>
<accession>A0ABM3HR09</accession>
<name>A0ABM3HR09_9MYRT</name>
<feature type="domain" description="Protein kinase" evidence="2">
    <location>
        <begin position="1"/>
        <end position="122"/>
    </location>
</feature>
<dbReference type="PROSITE" id="PS50011">
    <property type="entry name" value="PROTEIN_KINASE_DOM"/>
    <property type="match status" value="1"/>
</dbReference>
<sequence>MRGTVCYIAPEYGGGSDLSEKCDVYSFGVLLLVLIAGRRPLQVSGSPMSEFQRANLLSWARHLARSRKLLDLVDQSIQSLDREKALLCITVALQCLQKSPLRRPSMKEVVAMLTGVSEPPQLPSELSPSPPSRFPFKSQRKVRSAEKKLALFIYFLLD</sequence>
<dbReference type="PANTHER" id="PTHR46821">
    <property type="entry name" value="OS07G0586332 PROTEIN"/>
    <property type="match status" value="1"/>
</dbReference>
<dbReference type="Proteomes" id="UP000827889">
    <property type="component" value="Chromosome 7"/>
</dbReference>
<dbReference type="PANTHER" id="PTHR46821:SF7">
    <property type="entry name" value="PROTEIN KINASE SUPERFAMILY PROTEIN"/>
    <property type="match status" value="1"/>
</dbReference>
<protein>
    <submittedName>
        <fullName evidence="4">Receptor-like serine/threonine-protein kinase At2g45590</fullName>
    </submittedName>
</protein>
<feature type="region of interest" description="Disordered" evidence="1">
    <location>
        <begin position="119"/>
        <end position="138"/>
    </location>
</feature>
<dbReference type="SUPFAM" id="SSF56112">
    <property type="entry name" value="Protein kinase-like (PK-like)"/>
    <property type="match status" value="1"/>
</dbReference>
<reference evidence="4" key="1">
    <citation type="submission" date="2025-08" db="UniProtKB">
        <authorList>
            <consortium name="RefSeq"/>
        </authorList>
    </citation>
    <scope>IDENTIFICATION</scope>
    <source>
        <tissue evidence="4">Leaf</tissue>
    </source>
</reference>
<dbReference type="Pfam" id="PF00069">
    <property type="entry name" value="Pkinase"/>
    <property type="match status" value="1"/>
</dbReference>
<dbReference type="GeneID" id="125316064"/>
<organism evidence="3 4">
    <name type="scientific">Rhodamnia argentea</name>
    <dbReference type="NCBI Taxonomy" id="178133"/>
    <lineage>
        <taxon>Eukaryota</taxon>
        <taxon>Viridiplantae</taxon>
        <taxon>Streptophyta</taxon>
        <taxon>Embryophyta</taxon>
        <taxon>Tracheophyta</taxon>
        <taxon>Spermatophyta</taxon>
        <taxon>Magnoliopsida</taxon>
        <taxon>eudicotyledons</taxon>
        <taxon>Gunneridae</taxon>
        <taxon>Pentapetalae</taxon>
        <taxon>rosids</taxon>
        <taxon>malvids</taxon>
        <taxon>Myrtales</taxon>
        <taxon>Myrtaceae</taxon>
        <taxon>Myrtoideae</taxon>
        <taxon>Myrteae</taxon>
        <taxon>Australasian group</taxon>
        <taxon>Rhodamnia</taxon>
    </lineage>
</organism>